<evidence type="ECO:0000313" key="1">
    <source>
        <dbReference type="EMBL" id="EDM78747.1"/>
    </source>
</evidence>
<proteinExistence type="predicted"/>
<comment type="caution">
    <text evidence="1">The sequence shown here is derived from an EMBL/GenBank/DDBJ whole genome shotgun (WGS) entry which is preliminary data.</text>
</comment>
<evidence type="ECO:0000313" key="2">
    <source>
        <dbReference type="Proteomes" id="UP000005801"/>
    </source>
</evidence>
<sequence>MLWSPSPRGSSLALALAFAFTGGLVVGCTTTDGKSEVDKELEKARAEAGKRKAAECYPSSKEPCYFLADGKVGPEGTAGRGICKEGLRVCDEGGFWGACDGAVLPAAELCNKIDDDCNGRVDDGFERDGTKCFAGEGECRAEGTYSCSPDGSQSVCSATAKQPSPEVCDGRDNDCDGTIDDGDVEGTGDSCKTGQSGMCSEGVKQCVAGAIKCMPRHTRTVEICDNKQDEDCDGKVDEEGCISEEEARQAGVLK</sequence>
<name>A6G5X3_9BACT</name>
<organism evidence="1 2">
    <name type="scientific">Plesiocystis pacifica SIR-1</name>
    <dbReference type="NCBI Taxonomy" id="391625"/>
    <lineage>
        <taxon>Bacteria</taxon>
        <taxon>Pseudomonadati</taxon>
        <taxon>Myxococcota</taxon>
        <taxon>Polyangia</taxon>
        <taxon>Nannocystales</taxon>
        <taxon>Nannocystaceae</taxon>
        <taxon>Plesiocystis</taxon>
    </lineage>
</organism>
<dbReference type="RefSeq" id="WP_006972122.1">
    <property type="nucleotide sequence ID" value="NZ_ABCS01000027.1"/>
</dbReference>
<dbReference type="EMBL" id="ABCS01000027">
    <property type="protein sequence ID" value="EDM78747.1"/>
    <property type="molecule type" value="Genomic_DNA"/>
</dbReference>
<dbReference type="STRING" id="391625.PPSIR1_12218"/>
<dbReference type="AlphaFoldDB" id="A6G5X3"/>
<dbReference type="InterPro" id="IPR021655">
    <property type="entry name" value="Put_metal-bd"/>
</dbReference>
<dbReference type="Pfam" id="PF11617">
    <property type="entry name" value="Cu-binding_MopE"/>
    <property type="match status" value="3"/>
</dbReference>
<dbReference type="eggNOG" id="COG5184">
    <property type="taxonomic scope" value="Bacteria"/>
</dbReference>
<accession>A6G5X3</accession>
<keyword evidence="2" id="KW-1185">Reference proteome</keyword>
<protein>
    <submittedName>
        <fullName evidence="1">Uncharacterized protein</fullName>
    </submittedName>
</protein>
<reference evidence="1 2" key="1">
    <citation type="submission" date="2007-06" db="EMBL/GenBank/DDBJ databases">
        <authorList>
            <person name="Shimkets L."/>
            <person name="Ferriera S."/>
            <person name="Johnson J."/>
            <person name="Kravitz S."/>
            <person name="Beeson K."/>
            <person name="Sutton G."/>
            <person name="Rogers Y.-H."/>
            <person name="Friedman R."/>
            <person name="Frazier M."/>
            <person name="Venter J.C."/>
        </authorList>
    </citation>
    <scope>NUCLEOTIDE SEQUENCE [LARGE SCALE GENOMIC DNA]</scope>
    <source>
        <strain evidence="1 2">SIR-1</strain>
    </source>
</reference>
<dbReference type="Proteomes" id="UP000005801">
    <property type="component" value="Unassembled WGS sequence"/>
</dbReference>
<gene>
    <name evidence="1" type="ORF">PPSIR1_12218</name>
</gene>